<evidence type="ECO:0000313" key="1">
    <source>
        <dbReference type="EMBL" id="KAK3077909.1"/>
    </source>
</evidence>
<sequence>MSNSLDTDAGSELFSSYEAELKLIQADLDQKLQQITDLEGEPRKAEVRKAERAIEEAHEIISQMKIEKQNIPAAQKSAVNARFRNYQTDVDQMARKLKSLDKRQLFGE</sequence>
<dbReference type="EMBL" id="JAWDJW010002383">
    <property type="protein sequence ID" value="KAK3077909.1"/>
    <property type="molecule type" value="Genomic_DNA"/>
</dbReference>
<dbReference type="Proteomes" id="UP001186974">
    <property type="component" value="Unassembled WGS sequence"/>
</dbReference>
<feature type="non-terminal residue" evidence="1">
    <location>
        <position position="108"/>
    </location>
</feature>
<accession>A0ACC3DMI6</accession>
<name>A0ACC3DMI6_9PEZI</name>
<evidence type="ECO:0000313" key="2">
    <source>
        <dbReference type="Proteomes" id="UP001186974"/>
    </source>
</evidence>
<comment type="caution">
    <text evidence="1">The sequence shown here is derived from an EMBL/GenBank/DDBJ whole genome shotgun (WGS) entry which is preliminary data.</text>
</comment>
<protein>
    <submittedName>
        <fullName evidence="1">Uncharacterized protein</fullName>
    </submittedName>
</protein>
<organism evidence="1 2">
    <name type="scientific">Coniosporium uncinatum</name>
    <dbReference type="NCBI Taxonomy" id="93489"/>
    <lineage>
        <taxon>Eukaryota</taxon>
        <taxon>Fungi</taxon>
        <taxon>Dikarya</taxon>
        <taxon>Ascomycota</taxon>
        <taxon>Pezizomycotina</taxon>
        <taxon>Dothideomycetes</taxon>
        <taxon>Dothideomycetes incertae sedis</taxon>
        <taxon>Coniosporium</taxon>
    </lineage>
</organism>
<keyword evidence="2" id="KW-1185">Reference proteome</keyword>
<proteinExistence type="predicted"/>
<gene>
    <name evidence="1" type="ORF">LTS18_008940</name>
</gene>
<reference evidence="1" key="1">
    <citation type="submission" date="2024-09" db="EMBL/GenBank/DDBJ databases">
        <title>Black Yeasts Isolated from many extreme environments.</title>
        <authorList>
            <person name="Coleine C."/>
            <person name="Stajich J.E."/>
            <person name="Selbmann L."/>
        </authorList>
    </citation>
    <scope>NUCLEOTIDE SEQUENCE</scope>
    <source>
        <strain evidence="1">CCFEE 5737</strain>
    </source>
</reference>